<dbReference type="GeneID" id="27341455"/>
<keyword evidence="4" id="KW-1185">Reference proteome</keyword>
<accession>A0A0D2A5F4</accession>
<feature type="coiled-coil region" evidence="1">
    <location>
        <begin position="166"/>
        <end position="200"/>
    </location>
</feature>
<protein>
    <submittedName>
        <fullName evidence="3">Uncharacterized protein</fullName>
    </submittedName>
</protein>
<sequence>MPPHTPSESEILTSYLLHPSPLPTILPYKSFLALVPPSASSSARQHPTELKRLYRDLQFQRDIVIDDVRRRIEDERRRSVELTARLGRQIRREEEGLRRGRKRKRKEGSARGDDGDDGDDDEKSDSDVDKEEQETQFDTALHDGRALGNTLPTATAKHNHTTTTLLAAMATAGEDLTAEIADLEAQIDALRTQAKDTIGNLSDLRYGRFAMSSGRMSGDRKSSGTTTTHTDTAKTRDELLDEFKDDMVAAIKGLKDNLVKAMS</sequence>
<feature type="compositionally biased region" description="Acidic residues" evidence="2">
    <location>
        <begin position="114"/>
        <end position="135"/>
    </location>
</feature>
<dbReference type="PANTHER" id="PTHR28064:SF1">
    <property type="entry name" value="INNER KINETOCHORE SUBUNIT NKP2"/>
    <property type="match status" value="1"/>
</dbReference>
<dbReference type="VEuPathDB" id="FungiDB:PV07_02261"/>
<evidence type="ECO:0000313" key="3">
    <source>
        <dbReference type="EMBL" id="KIW35571.1"/>
    </source>
</evidence>
<dbReference type="PANTHER" id="PTHR28064">
    <property type="entry name" value="INNER KINETOCHORE SUBUNIT NKP2"/>
    <property type="match status" value="1"/>
</dbReference>
<dbReference type="EMBL" id="KN847040">
    <property type="protein sequence ID" value="KIW35571.1"/>
    <property type="molecule type" value="Genomic_DNA"/>
</dbReference>
<evidence type="ECO:0000313" key="4">
    <source>
        <dbReference type="Proteomes" id="UP000054466"/>
    </source>
</evidence>
<feature type="region of interest" description="Disordered" evidence="2">
    <location>
        <begin position="212"/>
        <end position="232"/>
    </location>
</feature>
<evidence type="ECO:0000256" key="2">
    <source>
        <dbReference type="SAM" id="MobiDB-lite"/>
    </source>
</evidence>
<dbReference type="GO" id="GO:0031511">
    <property type="term" value="C:Mis6-Sim4 complex"/>
    <property type="evidence" value="ECO:0007669"/>
    <property type="project" value="TreeGrafter"/>
</dbReference>
<gene>
    <name evidence="3" type="ORF">PV07_02261</name>
</gene>
<dbReference type="Pfam" id="PF09447">
    <property type="entry name" value="Cnl2_NKP2"/>
    <property type="match status" value="1"/>
</dbReference>
<dbReference type="Proteomes" id="UP000054466">
    <property type="component" value="Unassembled WGS sequence"/>
</dbReference>
<proteinExistence type="predicted"/>
<keyword evidence="1" id="KW-0175">Coiled coil</keyword>
<dbReference type="STRING" id="569365.A0A0D2A5F4"/>
<name>A0A0D2A5F4_9EURO</name>
<dbReference type="AlphaFoldDB" id="A0A0D2A5F4"/>
<dbReference type="HOGENOM" id="CLU_077446_0_0_1"/>
<feature type="region of interest" description="Disordered" evidence="2">
    <location>
        <begin position="95"/>
        <end position="156"/>
    </location>
</feature>
<organism evidence="3 4">
    <name type="scientific">Cladophialophora immunda</name>
    <dbReference type="NCBI Taxonomy" id="569365"/>
    <lineage>
        <taxon>Eukaryota</taxon>
        <taxon>Fungi</taxon>
        <taxon>Dikarya</taxon>
        <taxon>Ascomycota</taxon>
        <taxon>Pezizomycotina</taxon>
        <taxon>Eurotiomycetes</taxon>
        <taxon>Chaetothyriomycetidae</taxon>
        <taxon>Chaetothyriales</taxon>
        <taxon>Herpotrichiellaceae</taxon>
        <taxon>Cladophialophora</taxon>
    </lineage>
</organism>
<dbReference type="GO" id="GO:0007059">
    <property type="term" value="P:chromosome segregation"/>
    <property type="evidence" value="ECO:0007669"/>
    <property type="project" value="TreeGrafter"/>
</dbReference>
<reference evidence="3 4" key="1">
    <citation type="submission" date="2015-01" db="EMBL/GenBank/DDBJ databases">
        <title>The Genome Sequence of Cladophialophora immunda CBS83496.</title>
        <authorList>
            <consortium name="The Broad Institute Genomics Platform"/>
            <person name="Cuomo C."/>
            <person name="de Hoog S."/>
            <person name="Gorbushina A."/>
            <person name="Stielow B."/>
            <person name="Teixiera M."/>
            <person name="Abouelleil A."/>
            <person name="Chapman S.B."/>
            <person name="Priest M."/>
            <person name="Young S.K."/>
            <person name="Wortman J."/>
            <person name="Nusbaum C."/>
            <person name="Birren B."/>
        </authorList>
    </citation>
    <scope>NUCLEOTIDE SEQUENCE [LARGE SCALE GENOMIC DNA]</scope>
    <source>
        <strain evidence="3 4">CBS 83496</strain>
    </source>
</reference>
<evidence type="ECO:0000256" key="1">
    <source>
        <dbReference type="SAM" id="Coils"/>
    </source>
</evidence>
<dbReference type="RefSeq" id="XP_016255787.1">
    <property type="nucleotide sequence ID" value="XM_016388859.1"/>
</dbReference>
<dbReference type="InterPro" id="IPR018565">
    <property type="entry name" value="Nkp2/Cnl2"/>
</dbReference>
<dbReference type="OrthoDB" id="2311687at2759"/>